<organism evidence="7 8">
    <name type="scientific">Thermodesulfobacterium commune DSM 2178</name>
    <dbReference type="NCBI Taxonomy" id="289377"/>
    <lineage>
        <taxon>Bacteria</taxon>
        <taxon>Pseudomonadati</taxon>
        <taxon>Thermodesulfobacteriota</taxon>
        <taxon>Thermodesulfobacteria</taxon>
        <taxon>Thermodesulfobacteriales</taxon>
        <taxon>Thermodesulfobacteriaceae</taxon>
        <taxon>Thermodesulfobacterium</taxon>
    </lineage>
</organism>
<dbReference type="KEGG" id="tcm:HL41_04235"/>
<dbReference type="EMBL" id="CP008796">
    <property type="protein sequence ID" value="AIH04041.1"/>
    <property type="molecule type" value="Genomic_DNA"/>
</dbReference>
<dbReference type="STRING" id="289377.HL41_04235"/>
<comment type="similarity">
    <text evidence="1 5 6">Belongs to the bacterial ribosomal protein bS21 family.</text>
</comment>
<dbReference type="OrthoDB" id="9799244at2"/>
<dbReference type="GO" id="GO:0006412">
    <property type="term" value="P:translation"/>
    <property type="evidence" value="ECO:0007669"/>
    <property type="project" value="UniProtKB-UniRule"/>
</dbReference>
<dbReference type="InterPro" id="IPR038380">
    <property type="entry name" value="Ribosomal_bS21_sf"/>
</dbReference>
<dbReference type="eggNOG" id="COG0828">
    <property type="taxonomic scope" value="Bacteria"/>
</dbReference>
<dbReference type="InterPro" id="IPR018278">
    <property type="entry name" value="Ribosomal_bS21_CS"/>
</dbReference>
<dbReference type="InterPro" id="IPR001911">
    <property type="entry name" value="Ribosomal_bS21"/>
</dbReference>
<dbReference type="PANTHER" id="PTHR21109:SF22">
    <property type="entry name" value="SMALL RIBOSOMAL SUBUNIT PROTEIN BS21"/>
    <property type="match status" value="1"/>
</dbReference>
<protein>
    <recommendedName>
        <fullName evidence="4 5">Small ribosomal subunit protein bS21</fullName>
    </recommendedName>
</protein>
<evidence type="ECO:0000313" key="7">
    <source>
        <dbReference type="EMBL" id="AIH04041.1"/>
    </source>
</evidence>
<dbReference type="PROSITE" id="PS01181">
    <property type="entry name" value="RIBOSOMAL_S21"/>
    <property type="match status" value="1"/>
</dbReference>
<reference evidence="7 8" key="1">
    <citation type="journal article" date="2015" name="Genome Announc.">
        <title>Genome Sequence of a Sulfate-Reducing Thermophilic Bacterium, Thermodesulfobacterium commune DSM 2178T (Phylum Thermodesulfobacteria).</title>
        <authorList>
            <person name="Bhatnagar S."/>
            <person name="Badger J.H."/>
            <person name="Madupu R."/>
            <person name="Khouri H.M."/>
            <person name="O'Connor E.M."/>
            <person name="Robb F.T."/>
            <person name="Ward N.L."/>
            <person name="Eisen J.A."/>
        </authorList>
    </citation>
    <scope>NUCLEOTIDE SEQUENCE [LARGE SCALE GENOMIC DNA]</scope>
    <source>
        <strain evidence="7 8">DSM 2178</strain>
    </source>
</reference>
<dbReference type="AlphaFoldDB" id="A0A075WT48"/>
<dbReference type="GO" id="GO:0003735">
    <property type="term" value="F:structural constituent of ribosome"/>
    <property type="evidence" value="ECO:0007669"/>
    <property type="project" value="InterPro"/>
</dbReference>
<gene>
    <name evidence="5" type="primary">rpsU</name>
    <name evidence="7" type="ORF">HL41_04235</name>
</gene>
<keyword evidence="3 5" id="KW-0687">Ribonucleoprotein</keyword>
<keyword evidence="8" id="KW-1185">Reference proteome</keyword>
<sequence length="70" mass="8398">MAGIVVKEGESLEQALKRFKRLVEKTKILSEVKKREFYEKPGVRRRKKMQAARKKLLKKLKKLQQKMKEK</sequence>
<dbReference type="GO" id="GO:0005840">
    <property type="term" value="C:ribosome"/>
    <property type="evidence" value="ECO:0007669"/>
    <property type="project" value="UniProtKB-KW"/>
</dbReference>
<evidence type="ECO:0000256" key="1">
    <source>
        <dbReference type="ARBA" id="ARBA00006640"/>
    </source>
</evidence>
<evidence type="ECO:0000256" key="5">
    <source>
        <dbReference type="HAMAP-Rule" id="MF_00358"/>
    </source>
</evidence>
<proteinExistence type="inferred from homology"/>
<keyword evidence="2 5" id="KW-0689">Ribosomal protein</keyword>
<name>A0A075WT48_9BACT</name>
<dbReference type="GO" id="GO:1990904">
    <property type="term" value="C:ribonucleoprotein complex"/>
    <property type="evidence" value="ECO:0007669"/>
    <property type="project" value="UniProtKB-KW"/>
</dbReference>
<dbReference type="PANTHER" id="PTHR21109">
    <property type="entry name" value="MITOCHONDRIAL 28S RIBOSOMAL PROTEIN S21"/>
    <property type="match status" value="1"/>
</dbReference>
<dbReference type="PaxDb" id="289377-HL41_04235"/>
<dbReference type="Proteomes" id="UP000028481">
    <property type="component" value="Chromosome"/>
</dbReference>
<evidence type="ECO:0000313" key="8">
    <source>
        <dbReference type="Proteomes" id="UP000028481"/>
    </source>
</evidence>
<evidence type="ECO:0000256" key="4">
    <source>
        <dbReference type="ARBA" id="ARBA00035135"/>
    </source>
</evidence>
<dbReference type="NCBIfam" id="TIGR00030">
    <property type="entry name" value="S21p"/>
    <property type="match status" value="1"/>
</dbReference>
<accession>A0A075WT48</accession>
<dbReference type="HAMAP" id="MF_00358">
    <property type="entry name" value="Ribosomal_bS21"/>
    <property type="match status" value="1"/>
</dbReference>
<dbReference type="Gene3D" id="1.20.5.1150">
    <property type="entry name" value="Ribosomal protein S8"/>
    <property type="match status" value="1"/>
</dbReference>
<evidence type="ECO:0000256" key="3">
    <source>
        <dbReference type="ARBA" id="ARBA00023274"/>
    </source>
</evidence>
<dbReference type="HOGENOM" id="CLU_159258_1_2_0"/>
<dbReference type="RefSeq" id="WP_038060960.1">
    <property type="nucleotide sequence ID" value="NZ_CP008796.1"/>
</dbReference>
<evidence type="ECO:0000256" key="2">
    <source>
        <dbReference type="ARBA" id="ARBA00022980"/>
    </source>
</evidence>
<dbReference type="PRINTS" id="PR00976">
    <property type="entry name" value="RIBOSOMALS21"/>
</dbReference>
<dbReference type="Pfam" id="PF01165">
    <property type="entry name" value="Ribosomal_S21"/>
    <property type="match status" value="1"/>
</dbReference>
<evidence type="ECO:0000256" key="6">
    <source>
        <dbReference type="RuleBase" id="RU000667"/>
    </source>
</evidence>